<evidence type="ECO:0000256" key="1">
    <source>
        <dbReference type="ARBA" id="ARBA00022679"/>
    </source>
</evidence>
<dbReference type="Pfam" id="PF02518">
    <property type="entry name" value="HATPase_c"/>
    <property type="match status" value="1"/>
</dbReference>
<evidence type="ECO:0000259" key="4">
    <source>
        <dbReference type="PROSITE" id="PS50109"/>
    </source>
</evidence>
<proteinExistence type="predicted"/>
<organism evidence="5 6">
    <name type="scientific">Georgfuchsia toluolica</name>
    <dbReference type="NCBI Taxonomy" id="424218"/>
    <lineage>
        <taxon>Bacteria</taxon>
        <taxon>Pseudomonadati</taxon>
        <taxon>Pseudomonadota</taxon>
        <taxon>Betaproteobacteria</taxon>
        <taxon>Nitrosomonadales</taxon>
        <taxon>Sterolibacteriaceae</taxon>
        <taxon>Georgfuchsia</taxon>
    </lineage>
</organism>
<dbReference type="Pfam" id="PF07730">
    <property type="entry name" value="HisKA_3"/>
    <property type="match status" value="1"/>
</dbReference>
<dbReference type="Proteomes" id="UP000742786">
    <property type="component" value="Unassembled WGS sequence"/>
</dbReference>
<dbReference type="Gene3D" id="1.20.5.1930">
    <property type="match status" value="1"/>
</dbReference>
<dbReference type="InterPro" id="IPR050482">
    <property type="entry name" value="Sensor_HK_TwoCompSys"/>
</dbReference>
<sequence length="379" mass="42449">MKASADMARELKAATEWWQSAIANVPCVTFTLQRNRTGSLRLIDISANCQKLLHIRAEDLMASFDCLAEVLDPAEYSRLEEVIAVAAAKRSGLLWEGRLRARNRQKAKWIRLQAQTPKALIRTVTWQGVITDFSREHDLDLALKRSREQLSELSAYLEAGKEEERERIARDIHDELGSILVALKIEAALLTSKLPKNQLALRDKARSIETMLDQAMGTASRVARELRPGILKEFGLSAAIECQAEDFSQRTGITCRAQCDDDGLEVEERCALALFRIVQEALTNVAKHAHASLVAIRLYRDRQQLIVEIRDNGRGIGETDLHKPKSFGLRGIRERVRSLNGELSVSAGEQGGTHIVLSLPLKSSSRRTAVEEDVQHKLF</sequence>
<evidence type="ECO:0000256" key="2">
    <source>
        <dbReference type="ARBA" id="ARBA00022777"/>
    </source>
</evidence>
<dbReference type="SMART" id="SM00387">
    <property type="entry name" value="HATPase_c"/>
    <property type="match status" value="1"/>
</dbReference>
<keyword evidence="6" id="KW-1185">Reference proteome</keyword>
<protein>
    <recommendedName>
        <fullName evidence="4">Histidine kinase domain-containing protein</fullName>
    </recommendedName>
</protein>
<accession>A0A916N231</accession>
<gene>
    <name evidence="5" type="ORF">GTOL_11256</name>
</gene>
<evidence type="ECO:0000313" key="6">
    <source>
        <dbReference type="Proteomes" id="UP000742786"/>
    </source>
</evidence>
<keyword evidence="2" id="KW-0418">Kinase</keyword>
<dbReference type="SUPFAM" id="SSF55874">
    <property type="entry name" value="ATPase domain of HSP90 chaperone/DNA topoisomerase II/histidine kinase"/>
    <property type="match status" value="1"/>
</dbReference>
<keyword evidence="3" id="KW-0902">Two-component regulatory system</keyword>
<dbReference type="GO" id="GO:0016020">
    <property type="term" value="C:membrane"/>
    <property type="evidence" value="ECO:0007669"/>
    <property type="project" value="InterPro"/>
</dbReference>
<dbReference type="PANTHER" id="PTHR24421">
    <property type="entry name" value="NITRATE/NITRITE SENSOR PROTEIN NARX-RELATED"/>
    <property type="match status" value="1"/>
</dbReference>
<feature type="domain" description="Histidine kinase" evidence="4">
    <location>
        <begin position="167"/>
        <end position="363"/>
    </location>
</feature>
<dbReference type="Gene3D" id="3.30.450.20">
    <property type="entry name" value="PAS domain"/>
    <property type="match status" value="1"/>
</dbReference>
<comment type="caution">
    <text evidence="5">The sequence shown here is derived from an EMBL/GenBank/DDBJ whole genome shotgun (WGS) entry which is preliminary data.</text>
</comment>
<name>A0A916N231_9PROT</name>
<dbReference type="CDD" id="cd16917">
    <property type="entry name" value="HATPase_UhpB-NarQ-NarX-like"/>
    <property type="match status" value="1"/>
</dbReference>
<dbReference type="GO" id="GO:0000155">
    <property type="term" value="F:phosphorelay sensor kinase activity"/>
    <property type="evidence" value="ECO:0007669"/>
    <property type="project" value="InterPro"/>
</dbReference>
<keyword evidence="1" id="KW-0808">Transferase</keyword>
<dbReference type="InterPro" id="IPR036890">
    <property type="entry name" value="HATPase_C_sf"/>
</dbReference>
<dbReference type="AlphaFoldDB" id="A0A916N231"/>
<dbReference type="PANTHER" id="PTHR24421:SF59">
    <property type="entry name" value="OXYGEN SENSOR HISTIDINE KINASE NREB"/>
    <property type="match status" value="1"/>
</dbReference>
<reference evidence="5" key="1">
    <citation type="submission" date="2021-04" db="EMBL/GenBank/DDBJ databases">
        <authorList>
            <person name="Hornung B."/>
        </authorList>
    </citation>
    <scope>NUCLEOTIDE SEQUENCE</scope>
    <source>
        <strain evidence="5">G5G6</strain>
    </source>
</reference>
<dbReference type="InterPro" id="IPR011712">
    <property type="entry name" value="Sig_transdc_His_kin_sub3_dim/P"/>
</dbReference>
<dbReference type="Gene3D" id="3.30.565.10">
    <property type="entry name" value="Histidine kinase-like ATPase, C-terminal domain"/>
    <property type="match status" value="1"/>
</dbReference>
<dbReference type="InterPro" id="IPR005467">
    <property type="entry name" value="His_kinase_dom"/>
</dbReference>
<dbReference type="PROSITE" id="PS50109">
    <property type="entry name" value="HIS_KIN"/>
    <property type="match status" value="1"/>
</dbReference>
<evidence type="ECO:0000313" key="5">
    <source>
        <dbReference type="EMBL" id="CAG4883374.1"/>
    </source>
</evidence>
<dbReference type="EMBL" id="CAJQUM010000001">
    <property type="protein sequence ID" value="CAG4883374.1"/>
    <property type="molecule type" value="Genomic_DNA"/>
</dbReference>
<evidence type="ECO:0000256" key="3">
    <source>
        <dbReference type="ARBA" id="ARBA00023012"/>
    </source>
</evidence>
<dbReference type="GO" id="GO:0046983">
    <property type="term" value="F:protein dimerization activity"/>
    <property type="evidence" value="ECO:0007669"/>
    <property type="project" value="InterPro"/>
</dbReference>
<dbReference type="InterPro" id="IPR003594">
    <property type="entry name" value="HATPase_dom"/>
</dbReference>